<name>A0A851RK90_TYCCO</name>
<keyword evidence="8" id="KW-0695">RNA-directed DNA polymerase</keyword>
<evidence type="ECO:0000256" key="4">
    <source>
        <dbReference type="ARBA" id="ARBA00022695"/>
    </source>
</evidence>
<keyword evidence="11" id="KW-1185">Reference proteome</keyword>
<evidence type="ECO:0000256" key="3">
    <source>
        <dbReference type="ARBA" id="ARBA00022679"/>
    </source>
</evidence>
<reference evidence="10" key="1">
    <citation type="submission" date="2019-09" db="EMBL/GenBank/DDBJ databases">
        <title>Bird 10,000 Genomes (B10K) Project - Family phase.</title>
        <authorList>
            <person name="Zhang G."/>
        </authorList>
    </citation>
    <scope>NUCLEOTIDE SEQUENCE</scope>
    <source>
        <strain evidence="10">OUT-0024</strain>
        <tissue evidence="10">Muscle</tissue>
    </source>
</reference>
<evidence type="ECO:0000256" key="1">
    <source>
        <dbReference type="ARBA" id="ARBA00010879"/>
    </source>
</evidence>
<comment type="caution">
    <text evidence="10">The sequence shown here is derived from an EMBL/GenBank/DDBJ whole genome shotgun (WGS) entry which is preliminary data.</text>
</comment>
<accession>A0A851RK90</accession>
<dbReference type="InterPro" id="IPR010661">
    <property type="entry name" value="RVT_thumb"/>
</dbReference>
<dbReference type="Pfam" id="PF00078">
    <property type="entry name" value="RVT_1"/>
    <property type="match status" value="1"/>
</dbReference>
<dbReference type="GO" id="GO:0004523">
    <property type="term" value="F:RNA-DNA hybrid ribonuclease activity"/>
    <property type="evidence" value="ECO:0007669"/>
    <property type="project" value="UniProtKB-EC"/>
</dbReference>
<comment type="similarity">
    <text evidence="1">Belongs to the beta type-B retroviral polymerase family. HERV class-II K(HML-2) pol subfamily.</text>
</comment>
<keyword evidence="3" id="KW-0808">Transferase</keyword>
<dbReference type="EMBL" id="WBND01001196">
    <property type="protein sequence ID" value="NXC90627.1"/>
    <property type="molecule type" value="Genomic_DNA"/>
</dbReference>
<dbReference type="Proteomes" id="UP000631545">
    <property type="component" value="Unassembled WGS sequence"/>
</dbReference>
<dbReference type="PANTHER" id="PTHR41694">
    <property type="entry name" value="ENDOGENOUS RETROVIRUS GROUP K MEMBER POL PROTEIN"/>
    <property type="match status" value="1"/>
</dbReference>
<keyword evidence="6" id="KW-0255">Endonuclease</keyword>
<dbReference type="Pfam" id="PF06817">
    <property type="entry name" value="RVT_thumb"/>
    <property type="match status" value="1"/>
</dbReference>
<evidence type="ECO:0000256" key="8">
    <source>
        <dbReference type="ARBA" id="ARBA00022918"/>
    </source>
</evidence>
<evidence type="ECO:0000313" key="10">
    <source>
        <dbReference type="EMBL" id="NXC90627.1"/>
    </source>
</evidence>
<evidence type="ECO:0000256" key="2">
    <source>
        <dbReference type="ARBA" id="ARBA00012180"/>
    </source>
</evidence>
<dbReference type="InterPro" id="IPR043502">
    <property type="entry name" value="DNA/RNA_pol_sf"/>
</dbReference>
<gene>
    <name evidence="10" type="primary">Ervk18_0</name>
    <name evidence="10" type="ORF">CERCOR_R06354</name>
</gene>
<dbReference type="InterPro" id="IPR000477">
    <property type="entry name" value="RT_dom"/>
</dbReference>
<dbReference type="GO" id="GO:0035613">
    <property type="term" value="F:RNA stem-loop binding"/>
    <property type="evidence" value="ECO:0007669"/>
    <property type="project" value="TreeGrafter"/>
</dbReference>
<dbReference type="SUPFAM" id="SSF56672">
    <property type="entry name" value="DNA/RNA polymerases"/>
    <property type="match status" value="1"/>
</dbReference>
<protein>
    <recommendedName>
        <fullName evidence="2">ribonuclease H</fullName>
        <ecNumber evidence="2">3.1.26.4</ecNumber>
    </recommendedName>
</protein>
<proteinExistence type="inferred from homology"/>
<dbReference type="EC" id="3.1.26.4" evidence="2"/>
<dbReference type="GO" id="GO:0003964">
    <property type="term" value="F:RNA-directed DNA polymerase activity"/>
    <property type="evidence" value="ECO:0007669"/>
    <property type="project" value="UniProtKB-KW"/>
</dbReference>
<evidence type="ECO:0000256" key="6">
    <source>
        <dbReference type="ARBA" id="ARBA00022759"/>
    </source>
</evidence>
<feature type="domain" description="Reverse transcriptase" evidence="9">
    <location>
        <begin position="1"/>
        <end position="110"/>
    </location>
</feature>
<evidence type="ECO:0000256" key="5">
    <source>
        <dbReference type="ARBA" id="ARBA00022722"/>
    </source>
</evidence>
<dbReference type="PROSITE" id="PS50878">
    <property type="entry name" value="RT_POL"/>
    <property type="match status" value="1"/>
</dbReference>
<evidence type="ECO:0000259" key="9">
    <source>
        <dbReference type="PROSITE" id="PS50878"/>
    </source>
</evidence>
<keyword evidence="4" id="KW-0548">Nucleotidyltransferase</keyword>
<evidence type="ECO:0000256" key="7">
    <source>
        <dbReference type="ARBA" id="ARBA00022801"/>
    </source>
</evidence>
<dbReference type="InterPro" id="IPR043128">
    <property type="entry name" value="Rev_trsase/Diguanyl_cyclase"/>
</dbReference>
<dbReference type="Gene3D" id="3.30.70.270">
    <property type="match status" value="2"/>
</dbReference>
<sequence>DAPRFSFSVPSINWEAPMKRYHWKVLPQGMKCSPTICQWYVASLLSPVRAQRREATILHYMDDVLVCAPDNFILQHTLDLVVQVITSTGFQLQEDKVQRMSPWKYLGLEITARTIVPQKLEISCNPKTLADLHSLCGSLNWVRPWLGLTNEDLQPLFNLLKGERELVSPRELTPEAKTAIEKVQKTLSERQAHRHQPELPFKFIVLGKLPHLHDPLLITDWVFLSHQRSKTITKPQELIVQLIWKAWMRLRELAGCNFTCIHLPVKLTKEMFEHLFQSNANFQISLDSYTGQISVHTTSHKLFNEEFHLIPFEERSRRPLKALTVFTDAS</sequence>
<feature type="non-terminal residue" evidence="10">
    <location>
        <position position="1"/>
    </location>
</feature>
<evidence type="ECO:0000313" key="11">
    <source>
        <dbReference type="Proteomes" id="UP000631545"/>
    </source>
</evidence>
<organism evidence="10 11">
    <name type="scientific">Tychaedon coryphoeus</name>
    <name type="common">Karoo scrub-robin</name>
    <name type="synonym">Erythropygia coryphaeus</name>
    <dbReference type="NCBI Taxonomy" id="614051"/>
    <lineage>
        <taxon>Eukaryota</taxon>
        <taxon>Metazoa</taxon>
        <taxon>Chordata</taxon>
        <taxon>Craniata</taxon>
        <taxon>Vertebrata</taxon>
        <taxon>Euteleostomi</taxon>
        <taxon>Archelosauria</taxon>
        <taxon>Archosauria</taxon>
        <taxon>Dinosauria</taxon>
        <taxon>Saurischia</taxon>
        <taxon>Theropoda</taxon>
        <taxon>Coelurosauria</taxon>
        <taxon>Aves</taxon>
        <taxon>Neognathae</taxon>
        <taxon>Neoaves</taxon>
        <taxon>Telluraves</taxon>
        <taxon>Australaves</taxon>
        <taxon>Passeriformes</taxon>
        <taxon>Muscicapidae</taxon>
        <taxon>Cercotrichas</taxon>
    </lineage>
</organism>
<keyword evidence="7" id="KW-0378">Hydrolase</keyword>
<dbReference type="PANTHER" id="PTHR41694:SF3">
    <property type="entry name" value="RNA-DIRECTED DNA POLYMERASE-RELATED"/>
    <property type="match status" value="1"/>
</dbReference>
<dbReference type="AlphaFoldDB" id="A0A851RK90"/>
<keyword evidence="5" id="KW-0540">Nuclease</keyword>
<feature type="non-terminal residue" evidence="10">
    <location>
        <position position="330"/>
    </location>
</feature>
<dbReference type="Gene3D" id="3.10.10.10">
    <property type="entry name" value="HIV Type 1 Reverse Transcriptase, subunit A, domain 1"/>
    <property type="match status" value="1"/>
</dbReference>